<gene>
    <name evidence="2" type="ORF">ETSY2_40310</name>
</gene>
<dbReference type="PANTHER" id="PTHR43844">
    <property type="entry name" value="METHIONINE SYNTHASE"/>
    <property type="match status" value="1"/>
</dbReference>
<proteinExistence type="predicted"/>
<dbReference type="Proteomes" id="UP000019140">
    <property type="component" value="Unassembled WGS sequence"/>
</dbReference>
<feature type="non-terminal residue" evidence="2">
    <location>
        <position position="217"/>
    </location>
</feature>
<dbReference type="GO" id="GO:0008270">
    <property type="term" value="F:zinc ion binding"/>
    <property type="evidence" value="ECO:0007669"/>
    <property type="project" value="InterPro"/>
</dbReference>
<dbReference type="Gene3D" id="3.20.20.210">
    <property type="match status" value="1"/>
</dbReference>
<name>W4LNT1_9BACT</name>
<evidence type="ECO:0000259" key="1">
    <source>
        <dbReference type="Pfam" id="PF01717"/>
    </source>
</evidence>
<dbReference type="InterPro" id="IPR038071">
    <property type="entry name" value="UROD/MetE-like_sf"/>
</dbReference>
<sequence length="217" mass="24329">MSEVFRADQIGSFLRPPHLLTARVDHEAGRISAVQLKDIEDQAILEVLNMQQQAGIDVYSDGEFRRSWFSSAFADSIEGIITDPDTTFTPSWQGEYGDEANATAAAIGFGEQMVASKLRQVRRFTAHETEFLKQHAPGPYKMTLPGVMTRAATWYRPGITDQFYSTREDLVYEIAGMLRNEVQALIAEGVSYIQLDSLRYVIQLSDEGTRQQLLEAG</sequence>
<accession>W4LNT1</accession>
<dbReference type="AlphaFoldDB" id="W4LNT1"/>
<reference evidence="2 3" key="1">
    <citation type="journal article" date="2014" name="Nature">
        <title>An environmental bacterial taxon with a large and distinct metabolic repertoire.</title>
        <authorList>
            <person name="Wilson M.C."/>
            <person name="Mori T."/>
            <person name="Ruckert C."/>
            <person name="Uria A.R."/>
            <person name="Helf M.J."/>
            <person name="Takada K."/>
            <person name="Gernert C."/>
            <person name="Steffens U.A."/>
            <person name="Heycke N."/>
            <person name="Schmitt S."/>
            <person name="Rinke C."/>
            <person name="Helfrich E.J."/>
            <person name="Brachmann A.O."/>
            <person name="Gurgui C."/>
            <person name="Wakimoto T."/>
            <person name="Kracht M."/>
            <person name="Crusemann M."/>
            <person name="Hentschel U."/>
            <person name="Abe I."/>
            <person name="Matsunaga S."/>
            <person name="Kalinowski J."/>
            <person name="Takeyama H."/>
            <person name="Piel J."/>
        </authorList>
    </citation>
    <scope>NUCLEOTIDE SEQUENCE [LARGE SCALE GENOMIC DNA]</scope>
    <source>
        <strain evidence="3">TSY2</strain>
    </source>
</reference>
<dbReference type="PANTHER" id="PTHR43844:SF1">
    <property type="entry name" value="METHIONINE SYNTHASE"/>
    <property type="match status" value="1"/>
</dbReference>
<protein>
    <recommendedName>
        <fullName evidence="1">Cobalamin-independent methionine synthase MetE C-terminal/archaeal domain-containing protein</fullName>
    </recommendedName>
</protein>
<feature type="domain" description="Cobalamin-independent methionine synthase MetE C-terminal/archaeal" evidence="1">
    <location>
        <begin position="9"/>
        <end position="197"/>
    </location>
</feature>
<evidence type="ECO:0000313" key="2">
    <source>
        <dbReference type="EMBL" id="ETW99738.1"/>
    </source>
</evidence>
<dbReference type="HOGENOM" id="CLU_1280021_0_0_7"/>
<dbReference type="InterPro" id="IPR002629">
    <property type="entry name" value="Met_Synth_C/arc"/>
</dbReference>
<dbReference type="Pfam" id="PF01717">
    <property type="entry name" value="Meth_synt_2"/>
    <property type="match status" value="1"/>
</dbReference>
<comment type="caution">
    <text evidence="2">The sequence shown here is derived from an EMBL/GenBank/DDBJ whole genome shotgun (WGS) entry which is preliminary data.</text>
</comment>
<dbReference type="GO" id="GO:0009086">
    <property type="term" value="P:methionine biosynthetic process"/>
    <property type="evidence" value="ECO:0007669"/>
    <property type="project" value="InterPro"/>
</dbReference>
<evidence type="ECO:0000313" key="3">
    <source>
        <dbReference type="Proteomes" id="UP000019140"/>
    </source>
</evidence>
<dbReference type="SUPFAM" id="SSF51726">
    <property type="entry name" value="UROD/MetE-like"/>
    <property type="match status" value="1"/>
</dbReference>
<keyword evidence="3" id="KW-1185">Reference proteome</keyword>
<organism evidence="2 3">
    <name type="scientific">Candidatus Entotheonella gemina</name>
    <dbReference type="NCBI Taxonomy" id="1429439"/>
    <lineage>
        <taxon>Bacteria</taxon>
        <taxon>Pseudomonadati</taxon>
        <taxon>Nitrospinota/Tectimicrobiota group</taxon>
        <taxon>Candidatus Tectimicrobiota</taxon>
        <taxon>Candidatus Entotheonellia</taxon>
        <taxon>Candidatus Entotheonellales</taxon>
        <taxon>Candidatus Entotheonellaceae</taxon>
        <taxon>Candidatus Entotheonella</taxon>
    </lineage>
</organism>
<dbReference type="EMBL" id="AZHX01001797">
    <property type="protein sequence ID" value="ETW99738.1"/>
    <property type="molecule type" value="Genomic_DNA"/>
</dbReference>
<dbReference type="GO" id="GO:0003871">
    <property type="term" value="F:5-methyltetrahydropteroyltriglutamate-homocysteine S-methyltransferase activity"/>
    <property type="evidence" value="ECO:0007669"/>
    <property type="project" value="InterPro"/>
</dbReference>